<name>A0ABM8D674_9NOCA</name>
<sequence length="63" mass="7172">MTTRGSWIQDYCEDSNWPVDEKHAQGLLKLHATCTPPCPRKLSAERWLQERDIDGPDSTTSQA</sequence>
<dbReference type="EMBL" id="AP026978">
    <property type="protein sequence ID" value="BDU02948.1"/>
    <property type="molecule type" value="Genomic_DNA"/>
</dbReference>
<keyword evidence="2" id="KW-1185">Reference proteome</keyword>
<evidence type="ECO:0000313" key="1">
    <source>
        <dbReference type="EMBL" id="BDU02948.1"/>
    </source>
</evidence>
<gene>
    <name evidence="1" type="ORF">IFM12276_59760</name>
</gene>
<reference evidence="1 2" key="1">
    <citation type="submission" date="2022-11" db="EMBL/GenBank/DDBJ databases">
        <title>Genome Sequencing of Nocardia sp. ON39_IFM12276 and assembly.</title>
        <authorList>
            <person name="Shimojima M."/>
            <person name="Toyokawa M."/>
            <person name="Uesaka K."/>
        </authorList>
    </citation>
    <scope>NUCLEOTIDE SEQUENCE [LARGE SCALE GENOMIC DNA]</scope>
    <source>
        <strain evidence="1 2">IFM 12276</strain>
    </source>
</reference>
<dbReference type="Proteomes" id="UP001317870">
    <property type="component" value="Chromosome"/>
</dbReference>
<accession>A0ABM8D674</accession>
<organism evidence="1 2">
    <name type="scientific">Nocardia sputorum</name>
    <dbReference type="NCBI Taxonomy" id="2984338"/>
    <lineage>
        <taxon>Bacteria</taxon>
        <taxon>Bacillati</taxon>
        <taxon>Actinomycetota</taxon>
        <taxon>Actinomycetes</taxon>
        <taxon>Mycobacteriales</taxon>
        <taxon>Nocardiaceae</taxon>
        <taxon>Nocardia</taxon>
    </lineage>
</organism>
<evidence type="ECO:0000313" key="2">
    <source>
        <dbReference type="Proteomes" id="UP001317870"/>
    </source>
</evidence>
<proteinExistence type="predicted"/>
<protein>
    <submittedName>
        <fullName evidence="1">Uncharacterized protein</fullName>
    </submittedName>
</protein>